<dbReference type="AlphaFoldDB" id="A0A0F9KGS2"/>
<dbReference type="Gene3D" id="1.10.3680.10">
    <property type="entry name" value="TerB-like"/>
    <property type="match status" value="1"/>
</dbReference>
<dbReference type="GO" id="GO:0005634">
    <property type="term" value="C:nucleus"/>
    <property type="evidence" value="ECO:0007669"/>
    <property type="project" value="TreeGrafter"/>
</dbReference>
<dbReference type="EMBL" id="LAZR01008072">
    <property type="protein sequence ID" value="KKM81143.1"/>
    <property type="molecule type" value="Genomic_DNA"/>
</dbReference>
<gene>
    <name evidence="2" type="ORF">LCGC14_1332810</name>
</gene>
<dbReference type="SUPFAM" id="SSF158682">
    <property type="entry name" value="TerB-like"/>
    <property type="match status" value="1"/>
</dbReference>
<dbReference type="GO" id="GO:0044183">
    <property type="term" value="F:protein folding chaperone"/>
    <property type="evidence" value="ECO:0007669"/>
    <property type="project" value="TreeGrafter"/>
</dbReference>
<dbReference type="PANTHER" id="PTHR43948:SF10">
    <property type="entry name" value="MRJ, ISOFORM E"/>
    <property type="match status" value="1"/>
</dbReference>
<dbReference type="PRINTS" id="PR00625">
    <property type="entry name" value="JDOMAIN"/>
</dbReference>
<dbReference type="CDD" id="cd06257">
    <property type="entry name" value="DnaJ"/>
    <property type="match status" value="1"/>
</dbReference>
<dbReference type="InterPro" id="IPR007791">
    <property type="entry name" value="DjlA_N"/>
</dbReference>
<dbReference type="PANTHER" id="PTHR43948">
    <property type="entry name" value="DNAJ HOMOLOG SUBFAMILY B"/>
    <property type="match status" value="1"/>
</dbReference>
<evidence type="ECO:0000259" key="1">
    <source>
        <dbReference type="PROSITE" id="PS50076"/>
    </source>
</evidence>
<name>A0A0F9KGS2_9ZZZZ</name>
<dbReference type="InterPro" id="IPR029024">
    <property type="entry name" value="TerB-like"/>
</dbReference>
<dbReference type="GO" id="GO:0051082">
    <property type="term" value="F:unfolded protein binding"/>
    <property type="evidence" value="ECO:0007669"/>
    <property type="project" value="TreeGrafter"/>
</dbReference>
<feature type="domain" description="J" evidence="1">
    <location>
        <begin position="180"/>
        <end position="211"/>
    </location>
</feature>
<dbReference type="Gene3D" id="1.10.287.110">
    <property type="entry name" value="DnaJ domain"/>
    <property type="match status" value="1"/>
</dbReference>
<feature type="non-terminal residue" evidence="2">
    <location>
        <position position="211"/>
    </location>
</feature>
<dbReference type="InterPro" id="IPR001623">
    <property type="entry name" value="DnaJ_domain"/>
</dbReference>
<evidence type="ECO:0000313" key="2">
    <source>
        <dbReference type="EMBL" id="KKM81143.1"/>
    </source>
</evidence>
<proteinExistence type="predicted"/>
<accession>A0A0F9KGS2</accession>
<dbReference type="InterPro" id="IPR036869">
    <property type="entry name" value="J_dom_sf"/>
</dbReference>
<reference evidence="2" key="1">
    <citation type="journal article" date="2015" name="Nature">
        <title>Complex archaea that bridge the gap between prokaryotes and eukaryotes.</title>
        <authorList>
            <person name="Spang A."/>
            <person name="Saw J.H."/>
            <person name="Jorgensen S.L."/>
            <person name="Zaremba-Niedzwiedzka K."/>
            <person name="Martijn J."/>
            <person name="Lind A.E."/>
            <person name="van Eijk R."/>
            <person name="Schleper C."/>
            <person name="Guy L."/>
            <person name="Ettema T.J."/>
        </authorList>
    </citation>
    <scope>NUCLEOTIDE SEQUENCE</scope>
</reference>
<comment type="caution">
    <text evidence="2">The sequence shown here is derived from an EMBL/GenBank/DDBJ whole genome shotgun (WGS) entry which is preliminary data.</text>
</comment>
<dbReference type="Pfam" id="PF05099">
    <property type="entry name" value="TerB"/>
    <property type="match status" value="1"/>
</dbReference>
<dbReference type="GO" id="GO:0005737">
    <property type="term" value="C:cytoplasm"/>
    <property type="evidence" value="ECO:0007669"/>
    <property type="project" value="TreeGrafter"/>
</dbReference>
<dbReference type="Pfam" id="PF00226">
    <property type="entry name" value="DnaJ"/>
    <property type="match status" value="1"/>
</dbReference>
<dbReference type="PROSITE" id="PS50076">
    <property type="entry name" value="DNAJ_2"/>
    <property type="match status" value="1"/>
</dbReference>
<dbReference type="GO" id="GO:0051087">
    <property type="term" value="F:protein-folding chaperone binding"/>
    <property type="evidence" value="ECO:0007669"/>
    <property type="project" value="TreeGrafter"/>
</dbReference>
<sequence length="211" mass="23685">MAKWKGKAIGAGLGWAFGGPFGAILGAIAGNLFDKTTLGITTEQPINDYGRSLNFITHLIGILMSIAKADGRLSTHEINAIEKAFLNFGFRGEDLNFIRNLIKQTSKVDLNLQDICYEYKQYSNYEERLSLLRIVYLVAYADKVLHPGEERAINRIIGYLEIDSDDALEIRGEFCDAYDKHYNILGISRSASIEDIKKAYRGLAVKYHPDK</sequence>
<protein>
    <recommendedName>
        <fullName evidence="1">J domain-containing protein</fullName>
    </recommendedName>
</protein>
<organism evidence="2">
    <name type="scientific">marine sediment metagenome</name>
    <dbReference type="NCBI Taxonomy" id="412755"/>
    <lineage>
        <taxon>unclassified sequences</taxon>
        <taxon>metagenomes</taxon>
        <taxon>ecological metagenomes</taxon>
    </lineage>
</organism>